<dbReference type="Proteomes" id="UP000243217">
    <property type="component" value="Unassembled WGS sequence"/>
</dbReference>
<name>A0A1V9YL93_9STRA</name>
<dbReference type="InterPro" id="IPR036871">
    <property type="entry name" value="PX_dom_sf"/>
</dbReference>
<keyword evidence="3" id="KW-1185">Reference proteome</keyword>
<dbReference type="InterPro" id="IPR023393">
    <property type="entry name" value="START-like_dom_sf"/>
</dbReference>
<evidence type="ECO:0000313" key="3">
    <source>
        <dbReference type="Proteomes" id="UP000243217"/>
    </source>
</evidence>
<reference evidence="2 3" key="1">
    <citation type="journal article" date="2014" name="Genome Biol. Evol.">
        <title>The secreted proteins of Achlya hypogyna and Thraustotheca clavata identify the ancestral oomycete secretome and reveal gene acquisitions by horizontal gene transfer.</title>
        <authorList>
            <person name="Misner I."/>
            <person name="Blouin N."/>
            <person name="Leonard G."/>
            <person name="Richards T.A."/>
            <person name="Lane C.E."/>
        </authorList>
    </citation>
    <scope>NUCLEOTIDE SEQUENCE [LARGE SCALE GENOMIC DNA]</scope>
    <source>
        <strain evidence="2 3">ATCC 34112</strain>
    </source>
</reference>
<dbReference type="Pfam" id="PF16117">
    <property type="entry name" value="DUF4833"/>
    <property type="match status" value="1"/>
</dbReference>
<dbReference type="GO" id="GO:0035091">
    <property type="term" value="F:phosphatidylinositol binding"/>
    <property type="evidence" value="ECO:0007669"/>
    <property type="project" value="InterPro"/>
</dbReference>
<dbReference type="SUPFAM" id="SSF55961">
    <property type="entry name" value="Bet v1-like"/>
    <property type="match status" value="1"/>
</dbReference>
<dbReference type="EMBL" id="JNBS01003516">
    <property type="protein sequence ID" value="OQR86480.1"/>
    <property type="molecule type" value="Genomic_DNA"/>
</dbReference>
<dbReference type="InterPro" id="IPR002913">
    <property type="entry name" value="START_lipid-bd_dom"/>
</dbReference>
<proteinExistence type="predicted"/>
<dbReference type="Gene3D" id="3.30.530.20">
    <property type="match status" value="1"/>
</dbReference>
<dbReference type="AlphaFoldDB" id="A0A1V9YL93"/>
<dbReference type="OrthoDB" id="79524at2759"/>
<feature type="domain" description="PX" evidence="1">
    <location>
        <begin position="86"/>
        <end position="216"/>
    </location>
</feature>
<gene>
    <name evidence="2" type="ORF">THRCLA_10543</name>
</gene>
<dbReference type="SUPFAM" id="SSF64268">
    <property type="entry name" value="PX domain"/>
    <property type="match status" value="1"/>
</dbReference>
<protein>
    <recommendedName>
        <fullName evidence="1">PX domain-containing protein</fullName>
    </recommendedName>
</protein>
<dbReference type="InterPro" id="IPR032269">
    <property type="entry name" value="DUF4833"/>
</dbReference>
<evidence type="ECO:0000313" key="2">
    <source>
        <dbReference type="EMBL" id="OQR86480.1"/>
    </source>
</evidence>
<comment type="caution">
    <text evidence="2">The sequence shown here is derived from an EMBL/GenBank/DDBJ whole genome shotgun (WGS) entry which is preliminary data.</text>
</comment>
<organism evidence="2 3">
    <name type="scientific">Thraustotheca clavata</name>
    <dbReference type="NCBI Taxonomy" id="74557"/>
    <lineage>
        <taxon>Eukaryota</taxon>
        <taxon>Sar</taxon>
        <taxon>Stramenopiles</taxon>
        <taxon>Oomycota</taxon>
        <taxon>Saprolegniomycetes</taxon>
        <taxon>Saprolegniales</taxon>
        <taxon>Achlyaceae</taxon>
        <taxon>Thraustotheca</taxon>
    </lineage>
</organism>
<dbReference type="Pfam" id="PF00787">
    <property type="entry name" value="PX"/>
    <property type="match status" value="1"/>
</dbReference>
<sequence length="609" mass="69030">MLSGIATTEQHHIVCKSCKQSVHVDDIGDHECSSQPLLLHRSCTKTAFMEKFAPVEVILSPQPVSKPQLPQVISPPAPVTRQSSMEWASLIQSRIQKVNVCKEGFAKYVIVTSLWSSGPEFVVERRYREFYKLAQMLYTMHPSEDVWHRLPPKLYCQHAKSLTDGFLLRRKVGLEGFLVAAIDMLLNPNSAGPSSKRTLTQLHVLNDFLGLPASKDVNGAVKELKQHAEVSPGWNKVLVYKPGDILYEKTTDCFLALKRQVTLPFPPRAILDVLVTSPSTSEAKRLNPFLIGGEVIRKESNHLWIEHTVYRTFWGLQCAEFFNVKSWRVEPSGAIIVVTIPASEKDYPSDYKNSRYHRADCILNGWILTPDPANSNSCLVTMVLQIDYRRSLTRWNRTLALRHAAELSSVEMYLTQTFDKSYYDALGPLVSQDGLKDLQLEIKDTQTTNNKDPKVYAVCQQIEPMFCMLIHKNTNRNALVLKLNLDLRSQSALQLHPKEPLLAEWIMFEKKNNPRKDLSAIERNTTYEFTTRSIGQGVFIVNFGILRGKDFQLRVGKEAGYNMYGTIKGIPNMRVKRFFLTFGPSLVGMGNLESIQIIGESETELVVVK</sequence>
<accession>A0A1V9YL93</accession>
<dbReference type="Gene3D" id="3.30.1520.10">
    <property type="entry name" value="Phox-like domain"/>
    <property type="match status" value="1"/>
</dbReference>
<dbReference type="InterPro" id="IPR001683">
    <property type="entry name" value="PX_dom"/>
</dbReference>
<dbReference type="PROSITE" id="PS50195">
    <property type="entry name" value="PX"/>
    <property type="match status" value="1"/>
</dbReference>
<dbReference type="CDD" id="cd06093">
    <property type="entry name" value="PX_domain"/>
    <property type="match status" value="1"/>
</dbReference>
<dbReference type="Pfam" id="PF01852">
    <property type="entry name" value="START"/>
    <property type="match status" value="1"/>
</dbReference>
<evidence type="ECO:0000259" key="1">
    <source>
        <dbReference type="PROSITE" id="PS50195"/>
    </source>
</evidence>